<dbReference type="InterPro" id="IPR002701">
    <property type="entry name" value="CM_II_prokaryot"/>
</dbReference>
<dbReference type="Pfam" id="PF01817">
    <property type="entry name" value="CM_2"/>
    <property type="match status" value="1"/>
</dbReference>
<feature type="domain" description="Chorismate mutase" evidence="4">
    <location>
        <begin position="82"/>
        <end position="172"/>
    </location>
</feature>
<dbReference type="Proteomes" id="UP000281547">
    <property type="component" value="Unassembled WGS sequence"/>
</dbReference>
<dbReference type="SMART" id="SM00830">
    <property type="entry name" value="CM_2"/>
    <property type="match status" value="1"/>
</dbReference>
<gene>
    <name evidence="5" type="ORF">EMQ25_07280</name>
</gene>
<dbReference type="PROSITE" id="PS51168">
    <property type="entry name" value="CHORISMATE_MUT_2"/>
    <property type="match status" value="1"/>
</dbReference>
<dbReference type="InterPro" id="IPR036979">
    <property type="entry name" value="CM_dom_sf"/>
</dbReference>
<feature type="region of interest" description="Disordered" evidence="3">
    <location>
        <begin position="1"/>
        <end position="53"/>
    </location>
</feature>
<dbReference type="InterPro" id="IPR051331">
    <property type="entry name" value="Chorismate_mutase-related"/>
</dbReference>
<dbReference type="EMBL" id="RZNJ01000002">
    <property type="protein sequence ID" value="RUT32927.1"/>
    <property type="molecule type" value="Genomic_DNA"/>
</dbReference>
<dbReference type="PANTHER" id="PTHR38041:SF1">
    <property type="entry name" value="CHORISMATE MUTASE"/>
    <property type="match status" value="1"/>
</dbReference>
<keyword evidence="6" id="KW-1185">Reference proteome</keyword>
<accession>A0A433XFN3</accession>
<evidence type="ECO:0000313" key="6">
    <source>
        <dbReference type="Proteomes" id="UP000281547"/>
    </source>
</evidence>
<dbReference type="Gene3D" id="1.20.59.10">
    <property type="entry name" value="Chorismate mutase"/>
    <property type="match status" value="1"/>
</dbReference>
<evidence type="ECO:0000313" key="5">
    <source>
        <dbReference type="EMBL" id="RUT32927.1"/>
    </source>
</evidence>
<protein>
    <recommendedName>
        <fullName evidence="1">chorismate mutase</fullName>
        <ecNumber evidence="1">5.4.99.5</ecNumber>
    </recommendedName>
</protein>
<sequence length="179" mass="20254">MPTTGIVALERSGLPRACPPNGPTSRPRSAERRGTEHRGGRGAETLPGSPSLKRHARLKLATAHCTPRPKLGPRIEPVTKPPAKCKTKEDVRAEIDRIDQSLLALFAERHRYVTRMAQIKTDPHEAYDKARIEAIIVRQRERAEDMGLDEDQAELIWRTLIDWNVNYEKGIIAARRRDD</sequence>
<dbReference type="SUPFAM" id="SSF48600">
    <property type="entry name" value="Chorismate mutase II"/>
    <property type="match status" value="1"/>
</dbReference>
<feature type="compositionally biased region" description="Basic and acidic residues" evidence="3">
    <location>
        <begin position="28"/>
        <end position="41"/>
    </location>
</feature>
<evidence type="ECO:0000259" key="4">
    <source>
        <dbReference type="PROSITE" id="PS51168"/>
    </source>
</evidence>
<evidence type="ECO:0000256" key="3">
    <source>
        <dbReference type="SAM" id="MobiDB-lite"/>
    </source>
</evidence>
<evidence type="ECO:0000256" key="1">
    <source>
        <dbReference type="ARBA" id="ARBA00012404"/>
    </source>
</evidence>
<keyword evidence="2" id="KW-0413">Isomerase</keyword>
<dbReference type="PANTHER" id="PTHR38041">
    <property type="entry name" value="CHORISMATE MUTASE"/>
    <property type="match status" value="1"/>
</dbReference>
<dbReference type="OrthoDB" id="514491at2"/>
<comment type="caution">
    <text evidence="5">The sequence shown here is derived from an EMBL/GenBank/DDBJ whole genome shotgun (WGS) entry which is preliminary data.</text>
</comment>
<organism evidence="5 6">
    <name type="scientific">Arsenicitalea aurantiaca</name>
    <dbReference type="NCBI Taxonomy" id="1783274"/>
    <lineage>
        <taxon>Bacteria</taxon>
        <taxon>Pseudomonadati</taxon>
        <taxon>Pseudomonadota</taxon>
        <taxon>Alphaproteobacteria</taxon>
        <taxon>Hyphomicrobiales</taxon>
        <taxon>Devosiaceae</taxon>
        <taxon>Arsenicitalea</taxon>
    </lineage>
</organism>
<dbReference type="GO" id="GO:0004106">
    <property type="term" value="F:chorismate mutase activity"/>
    <property type="evidence" value="ECO:0007669"/>
    <property type="project" value="UniProtKB-EC"/>
</dbReference>
<reference evidence="5 6" key="1">
    <citation type="journal article" date="2016" name="Int. J. Syst. Evol. Microbiol.">
        <title>Arsenicitalea aurantiaca gen. nov., sp. nov., a new member of the family Hyphomicrobiaceae, isolated from high-arsenic sediment.</title>
        <authorList>
            <person name="Mu Y."/>
            <person name="Zhou L."/>
            <person name="Zeng X.C."/>
            <person name="Liu L."/>
            <person name="Pan Y."/>
            <person name="Chen X."/>
            <person name="Wang J."/>
            <person name="Li S."/>
            <person name="Li W.J."/>
            <person name="Wang Y."/>
        </authorList>
    </citation>
    <scope>NUCLEOTIDE SEQUENCE [LARGE SCALE GENOMIC DNA]</scope>
    <source>
        <strain evidence="5 6">42-50</strain>
    </source>
</reference>
<proteinExistence type="predicted"/>
<dbReference type="AlphaFoldDB" id="A0A433XFN3"/>
<evidence type="ECO:0000256" key="2">
    <source>
        <dbReference type="ARBA" id="ARBA00023235"/>
    </source>
</evidence>
<dbReference type="GO" id="GO:0046417">
    <property type="term" value="P:chorismate metabolic process"/>
    <property type="evidence" value="ECO:0007669"/>
    <property type="project" value="InterPro"/>
</dbReference>
<dbReference type="GO" id="GO:0009697">
    <property type="term" value="P:salicylic acid biosynthetic process"/>
    <property type="evidence" value="ECO:0007669"/>
    <property type="project" value="TreeGrafter"/>
</dbReference>
<name>A0A433XFN3_9HYPH</name>
<dbReference type="InterPro" id="IPR036263">
    <property type="entry name" value="Chorismate_II_sf"/>
</dbReference>
<dbReference type="EC" id="5.4.99.5" evidence="1"/>